<accession>A0ABV8D230</accession>
<gene>
    <name evidence="1" type="ORF">ACFOSE_07065</name>
</gene>
<evidence type="ECO:0000313" key="1">
    <source>
        <dbReference type="EMBL" id="MFC3932521.1"/>
    </source>
</evidence>
<dbReference type="Proteomes" id="UP001595901">
    <property type="component" value="Unassembled WGS sequence"/>
</dbReference>
<protein>
    <submittedName>
        <fullName evidence="1">Uncharacterized protein</fullName>
    </submittedName>
</protein>
<organism evidence="1 2">
    <name type="scientific">Streptococcus dentapri</name>
    <dbReference type="NCBI Taxonomy" id="573564"/>
    <lineage>
        <taxon>Bacteria</taxon>
        <taxon>Bacillati</taxon>
        <taxon>Bacillota</taxon>
        <taxon>Bacilli</taxon>
        <taxon>Lactobacillales</taxon>
        <taxon>Streptococcaceae</taxon>
        <taxon>Streptococcus</taxon>
    </lineage>
</organism>
<evidence type="ECO:0000313" key="2">
    <source>
        <dbReference type="Proteomes" id="UP001595901"/>
    </source>
</evidence>
<reference evidence="2" key="1">
    <citation type="journal article" date="2019" name="Int. J. Syst. Evol. Microbiol.">
        <title>The Global Catalogue of Microorganisms (GCM) 10K type strain sequencing project: providing services to taxonomists for standard genome sequencing and annotation.</title>
        <authorList>
            <consortium name="The Broad Institute Genomics Platform"/>
            <consortium name="The Broad Institute Genome Sequencing Center for Infectious Disease"/>
            <person name="Wu L."/>
            <person name="Ma J."/>
        </authorList>
    </citation>
    <scope>NUCLEOTIDE SEQUENCE [LARGE SCALE GENOMIC DNA]</scope>
    <source>
        <strain evidence="2">CCUG 58728</strain>
    </source>
</reference>
<comment type="caution">
    <text evidence="1">The sequence shown here is derived from an EMBL/GenBank/DDBJ whole genome shotgun (WGS) entry which is preliminary data.</text>
</comment>
<dbReference type="EMBL" id="JBHSAC010000058">
    <property type="protein sequence ID" value="MFC3932521.1"/>
    <property type="molecule type" value="Genomic_DNA"/>
</dbReference>
<name>A0ABV8D230_9STRE</name>
<dbReference type="RefSeq" id="WP_380431995.1">
    <property type="nucleotide sequence ID" value="NZ_JBHSAC010000058.1"/>
</dbReference>
<proteinExistence type="predicted"/>
<keyword evidence="2" id="KW-1185">Reference proteome</keyword>
<sequence length="65" mass="7268">MVHGDEDTQVRVKFTVTHPQENNSNGVLFIPKIKSSALLGTEDLKLMFEVKSRLGIISLADKDKK</sequence>